<dbReference type="InterPro" id="IPR002491">
    <property type="entry name" value="ABC_transptr_periplasmic_BD"/>
</dbReference>
<dbReference type="PANTHER" id="PTHR30535:SF34">
    <property type="entry name" value="MOLYBDATE-BINDING PROTEIN MOLA"/>
    <property type="match status" value="1"/>
</dbReference>
<accession>A0A1G8UAH4</accession>
<organism evidence="5 6">
    <name type="scientific">Halovenus aranensis</name>
    <dbReference type="NCBI Taxonomy" id="890420"/>
    <lineage>
        <taxon>Archaea</taxon>
        <taxon>Methanobacteriati</taxon>
        <taxon>Methanobacteriota</taxon>
        <taxon>Stenosarchaea group</taxon>
        <taxon>Halobacteria</taxon>
        <taxon>Halobacteriales</taxon>
        <taxon>Haloarculaceae</taxon>
        <taxon>Halovenus</taxon>
    </lineage>
</organism>
<dbReference type="NCBIfam" id="NF038402">
    <property type="entry name" value="TroA_like"/>
    <property type="match status" value="1"/>
</dbReference>
<keyword evidence="3" id="KW-0472">Membrane</keyword>
<evidence type="ECO:0000256" key="1">
    <source>
        <dbReference type="ARBA" id="ARBA00022729"/>
    </source>
</evidence>
<dbReference type="Gene3D" id="3.40.50.1980">
    <property type="entry name" value="Nitrogenase molybdenum iron protein domain"/>
    <property type="match status" value="2"/>
</dbReference>
<protein>
    <submittedName>
        <fullName evidence="5">Iron complex transport system substrate-binding protein</fullName>
    </submittedName>
</protein>
<evidence type="ECO:0000256" key="2">
    <source>
        <dbReference type="SAM" id="MobiDB-lite"/>
    </source>
</evidence>
<dbReference type="InterPro" id="IPR026469">
    <property type="entry name" value="Peripla_PGF_1"/>
</dbReference>
<proteinExistence type="predicted"/>
<dbReference type="PANTHER" id="PTHR30535">
    <property type="entry name" value="VITAMIN B12-BINDING PROTEIN"/>
    <property type="match status" value="1"/>
</dbReference>
<feature type="transmembrane region" description="Helical" evidence="3">
    <location>
        <begin position="357"/>
        <end position="378"/>
    </location>
</feature>
<feature type="region of interest" description="Disordered" evidence="2">
    <location>
        <begin position="301"/>
        <end position="354"/>
    </location>
</feature>
<dbReference type="InterPro" id="IPR054828">
    <property type="entry name" value="Vit_B12_bind_prot"/>
</dbReference>
<evidence type="ECO:0000256" key="3">
    <source>
        <dbReference type="SAM" id="Phobius"/>
    </source>
</evidence>
<keyword evidence="6" id="KW-1185">Reference proteome</keyword>
<evidence type="ECO:0000259" key="4">
    <source>
        <dbReference type="PROSITE" id="PS50983"/>
    </source>
</evidence>
<reference evidence="5 6" key="1">
    <citation type="submission" date="2016-10" db="EMBL/GenBank/DDBJ databases">
        <authorList>
            <person name="de Groot N.N."/>
        </authorList>
    </citation>
    <scope>NUCLEOTIDE SEQUENCE [LARGE SCALE GENOMIC DNA]</scope>
    <source>
        <strain evidence="5 6">IBRC-M10015</strain>
    </source>
</reference>
<sequence>MLLVVGAASGMVVTDGIVGETTAQDSDECTFPVSATDATGTEVTVDEEPESVVTLNPSAAQTLWEIGAKDKVTGVTKHASNLEGASERTNISTAGQTITHEVVVDLEPDLVLAPLSAVTTEEDVETLRDAGLTVFAYPTAESIDEVRQRTLQTGEFVGECEGATETVEWMDEKLSVVEDAVDEQEKPKVLYTFFGYTSGTNTFIHEILETAGGVNIAAEAGIEGYQQINQEVVVTEDPEWIVLNSDSTEVPDGNGFQETTAVKQNQTVVIDTNRLNRPAPRIVYAVTELAETFHPDAYEEAVKAAQSTPTPTPTESPTETEPTPTETEPTATATQTPAATETPTATQTPENSDGDGAGFGVLAVVGSVVLVNALVLGARRRNDGH</sequence>
<feature type="compositionally biased region" description="Low complexity" evidence="2">
    <location>
        <begin position="304"/>
        <end position="350"/>
    </location>
</feature>
<evidence type="ECO:0000313" key="6">
    <source>
        <dbReference type="Proteomes" id="UP000198856"/>
    </source>
</evidence>
<feature type="domain" description="Fe/B12 periplasmic-binding" evidence="4">
    <location>
        <begin position="51"/>
        <end position="297"/>
    </location>
</feature>
<name>A0A1G8UAH4_9EURY</name>
<dbReference type="Proteomes" id="UP000198856">
    <property type="component" value="Unassembled WGS sequence"/>
</dbReference>
<keyword evidence="3" id="KW-1133">Transmembrane helix</keyword>
<dbReference type="STRING" id="890420.SAMN05216226_104144"/>
<dbReference type="PROSITE" id="PS50983">
    <property type="entry name" value="FE_B12_PBP"/>
    <property type="match status" value="1"/>
</dbReference>
<dbReference type="Pfam" id="PF01497">
    <property type="entry name" value="Peripla_BP_2"/>
    <property type="match status" value="1"/>
</dbReference>
<dbReference type="SUPFAM" id="SSF53807">
    <property type="entry name" value="Helical backbone' metal receptor"/>
    <property type="match status" value="1"/>
</dbReference>
<keyword evidence="3" id="KW-0812">Transmembrane</keyword>
<keyword evidence="1" id="KW-0732">Signal</keyword>
<evidence type="ECO:0000313" key="5">
    <source>
        <dbReference type="EMBL" id="SDJ50816.1"/>
    </source>
</evidence>
<dbReference type="NCBIfam" id="TIGR04281">
    <property type="entry name" value="peripla_PGF_1"/>
    <property type="match status" value="1"/>
</dbReference>
<gene>
    <name evidence="5" type="ORF">SAMN05216226_104144</name>
</gene>
<dbReference type="InterPro" id="IPR050902">
    <property type="entry name" value="ABC_Transporter_SBP"/>
</dbReference>
<dbReference type="AlphaFoldDB" id="A0A1G8UAH4"/>
<dbReference type="GO" id="GO:0071281">
    <property type="term" value="P:cellular response to iron ion"/>
    <property type="evidence" value="ECO:0007669"/>
    <property type="project" value="TreeGrafter"/>
</dbReference>
<dbReference type="EMBL" id="FNFC01000004">
    <property type="protein sequence ID" value="SDJ50816.1"/>
    <property type="molecule type" value="Genomic_DNA"/>
</dbReference>